<reference evidence="1" key="1">
    <citation type="journal article" date="2007" name="PLoS ONE">
        <title>The first genome sequence of an elite grapevine cultivar (Pinot noir Vitis vinifera L.): coping with a highly heterozygous genome.</title>
        <authorList>
            <person name="Velasco R."/>
            <person name="Zharkikh A."/>
            <person name="Troggio M."/>
            <person name="Cartwright D.A."/>
            <person name="Cestaro A."/>
            <person name="Pruss D."/>
            <person name="Pindo M."/>
            <person name="FitzGerald L.M."/>
            <person name="Vezzulli S."/>
            <person name="Reid J."/>
            <person name="Malacarne G."/>
            <person name="Iliev D."/>
            <person name="Coppola G."/>
            <person name="Wardell B."/>
            <person name="Micheletti D."/>
            <person name="Macalma T."/>
            <person name="Facci M."/>
            <person name="Mitchell J.T."/>
            <person name="Perazzolli M."/>
            <person name="Eldredge G."/>
            <person name="Gatto P."/>
            <person name="Oyzerski R."/>
            <person name="Moretto M."/>
            <person name="Gutin N."/>
            <person name="Stefanini M."/>
            <person name="Chen Y."/>
            <person name="Segala C."/>
            <person name="Davenport C."/>
            <person name="Dematte L."/>
            <person name="Mraz A."/>
            <person name="Battilana J."/>
            <person name="Stormo K."/>
            <person name="Costa F."/>
            <person name="Tao Q."/>
            <person name="Si-Ammour A."/>
            <person name="Harkins T."/>
            <person name="Lackey A."/>
            <person name="Perbost C."/>
            <person name="Taillon B."/>
            <person name="Stella A."/>
            <person name="Solovyev V."/>
            <person name="Fawcett J.A."/>
            <person name="Sterck L."/>
            <person name="Vandepoele K."/>
            <person name="Grando S.M."/>
            <person name="Toppo S."/>
            <person name="Moser C."/>
            <person name="Lanchbury J."/>
            <person name="Bogden R."/>
            <person name="Skolnick M."/>
            <person name="Sgaramella V."/>
            <person name="Bhatnagar S.K."/>
            <person name="Fontana P."/>
            <person name="Gutin A."/>
            <person name="Van de Peer Y."/>
            <person name="Salamini F."/>
            <person name="Viola R."/>
        </authorList>
    </citation>
    <scope>NUCLEOTIDE SEQUENCE</scope>
</reference>
<accession>A5C842</accession>
<name>A5C842_VITVI</name>
<evidence type="ECO:0000313" key="1">
    <source>
        <dbReference type="EMBL" id="CAN68750.1"/>
    </source>
</evidence>
<proteinExistence type="predicted"/>
<dbReference type="EMBL" id="AM485616">
    <property type="protein sequence ID" value="CAN68750.1"/>
    <property type="molecule type" value="Genomic_DNA"/>
</dbReference>
<dbReference type="AlphaFoldDB" id="A5C842"/>
<gene>
    <name evidence="1" type="ORF">VITISV_037775</name>
</gene>
<sequence>MPHCHAVVHSVESLEPFITCISWLNAKSRSTKMVSNDWVCSGLMTTGGHFQCIQEIVCWKEEQKDVSAFKVFLLGEPQCSRGDFMVLMGKNTMIKRSIRLLAQKTRGILGHAVHGIYSHDASGHTLFNFSNLQMASVDCHRHHLRYQRCFPLFGFVVPLISEGHSFKVVRLQSRLLTAIRYYVTYGMGPFSYGFVVLSTRDNVLIFILEVPDLTRTRPH</sequence>
<protein>
    <submittedName>
        <fullName evidence="1">Uncharacterized protein</fullName>
    </submittedName>
</protein>
<organism evidence="1">
    <name type="scientific">Vitis vinifera</name>
    <name type="common">Grape</name>
    <dbReference type="NCBI Taxonomy" id="29760"/>
    <lineage>
        <taxon>Eukaryota</taxon>
        <taxon>Viridiplantae</taxon>
        <taxon>Streptophyta</taxon>
        <taxon>Embryophyta</taxon>
        <taxon>Tracheophyta</taxon>
        <taxon>Spermatophyta</taxon>
        <taxon>Magnoliopsida</taxon>
        <taxon>eudicotyledons</taxon>
        <taxon>Gunneridae</taxon>
        <taxon>Pentapetalae</taxon>
        <taxon>rosids</taxon>
        <taxon>Vitales</taxon>
        <taxon>Vitaceae</taxon>
        <taxon>Viteae</taxon>
        <taxon>Vitis</taxon>
    </lineage>
</organism>